<dbReference type="Proteomes" id="UP000663881">
    <property type="component" value="Unassembled WGS sequence"/>
</dbReference>
<sequence length="457" mass="51994">MASSSSSSFLVSPSPRTGNNRRIELAGFDLWTGLHIDNLFVYPSEINIDRFKEALSRTLSLWPLVAGHIRAEDNEHYFIEMSDNPIPVTLVVNNALNKWPRDSNVIVELSENVLSPYVDEIRVIDLADNSQDEPLVRLKLTHIVQSGEWVLGVSWSHILGDAAANLHFLNTLSCYYQQIEPLGPSPIFQRRLWREDEADESFLSLMKQMRDAKPMAEIMKASMGDQQSYDPVNLQFSGEQLARLRTLAGGNSVSVQDALSAYIILTLNTYCYYNNDERRILRTNTAINYRGVCDSIGPKGLVANGVLMMLSDDFDDPYSLSSIAKTIRRSINKSRESKFLGTWIATADGLMRRNFRNKDLIDMGLFPNEIVVNSNTRYDWAGLVDFGYTNKCRFYTAWTGALYLRAFLLNPVKHGNEWLPRDQNGSEIAFRVEKDLKEKFLNACEQDISENFENVKK</sequence>
<keyword evidence="1" id="KW-0808">Transferase</keyword>
<dbReference type="Pfam" id="PF02458">
    <property type="entry name" value="Transferase"/>
    <property type="match status" value="1"/>
</dbReference>
<dbReference type="PANTHER" id="PTHR31642:SF310">
    <property type="entry name" value="FATTY ALCOHOL:CAFFEOYL-COA ACYLTRANSFERASE"/>
    <property type="match status" value="1"/>
</dbReference>
<dbReference type="PANTHER" id="PTHR31642">
    <property type="entry name" value="TRICHOTHECENE 3-O-ACETYLTRANSFERASE"/>
    <property type="match status" value="1"/>
</dbReference>
<reference evidence="2" key="1">
    <citation type="submission" date="2021-02" db="EMBL/GenBank/DDBJ databases">
        <authorList>
            <person name="Nowell W R."/>
        </authorList>
    </citation>
    <scope>NUCLEOTIDE SEQUENCE</scope>
</reference>
<evidence type="ECO:0000313" key="4">
    <source>
        <dbReference type="Proteomes" id="UP000663891"/>
    </source>
</evidence>
<dbReference type="SUPFAM" id="SSF52777">
    <property type="entry name" value="CoA-dependent acyltransferases"/>
    <property type="match status" value="1"/>
</dbReference>
<dbReference type="OrthoDB" id="1862401at2759"/>
<gene>
    <name evidence="3" type="ORF">OKA104_LOCUS1955</name>
    <name evidence="2" type="ORF">VCS650_LOCUS5275</name>
</gene>
<name>A0A813UDC9_9BILA</name>
<comment type="caution">
    <text evidence="2">The sequence shown here is derived from an EMBL/GenBank/DDBJ whole genome shotgun (WGS) entry which is preliminary data.</text>
</comment>
<dbReference type="EMBL" id="CAJOAY010000051">
    <property type="protein sequence ID" value="CAF3509395.1"/>
    <property type="molecule type" value="Genomic_DNA"/>
</dbReference>
<accession>A0A813UDC9</accession>
<dbReference type="EMBL" id="CAJNON010000030">
    <property type="protein sequence ID" value="CAF0824794.1"/>
    <property type="molecule type" value="Genomic_DNA"/>
</dbReference>
<evidence type="ECO:0000313" key="2">
    <source>
        <dbReference type="EMBL" id="CAF0824794.1"/>
    </source>
</evidence>
<proteinExistence type="predicted"/>
<evidence type="ECO:0000313" key="3">
    <source>
        <dbReference type="EMBL" id="CAF3509395.1"/>
    </source>
</evidence>
<protein>
    <submittedName>
        <fullName evidence="2">Uncharacterized protein</fullName>
    </submittedName>
</protein>
<dbReference type="Proteomes" id="UP000663891">
    <property type="component" value="Unassembled WGS sequence"/>
</dbReference>
<dbReference type="Gene3D" id="3.30.559.10">
    <property type="entry name" value="Chloramphenicol acetyltransferase-like domain"/>
    <property type="match status" value="2"/>
</dbReference>
<dbReference type="InterPro" id="IPR050317">
    <property type="entry name" value="Plant_Fungal_Acyltransferase"/>
</dbReference>
<dbReference type="AlphaFoldDB" id="A0A813UDC9"/>
<evidence type="ECO:0000256" key="1">
    <source>
        <dbReference type="ARBA" id="ARBA00022679"/>
    </source>
</evidence>
<dbReference type="GO" id="GO:0016747">
    <property type="term" value="F:acyltransferase activity, transferring groups other than amino-acyl groups"/>
    <property type="evidence" value="ECO:0007669"/>
    <property type="project" value="TreeGrafter"/>
</dbReference>
<dbReference type="InterPro" id="IPR023213">
    <property type="entry name" value="CAT-like_dom_sf"/>
</dbReference>
<organism evidence="2 4">
    <name type="scientific">Adineta steineri</name>
    <dbReference type="NCBI Taxonomy" id="433720"/>
    <lineage>
        <taxon>Eukaryota</taxon>
        <taxon>Metazoa</taxon>
        <taxon>Spiralia</taxon>
        <taxon>Gnathifera</taxon>
        <taxon>Rotifera</taxon>
        <taxon>Eurotatoria</taxon>
        <taxon>Bdelloidea</taxon>
        <taxon>Adinetida</taxon>
        <taxon>Adinetidae</taxon>
        <taxon>Adineta</taxon>
    </lineage>
</organism>